<dbReference type="AlphaFoldDB" id="A0AAU8JV97"/>
<keyword evidence="1" id="KW-0472">Membrane</keyword>
<reference evidence="2" key="1">
    <citation type="submission" date="2024-06" db="EMBL/GenBank/DDBJ databases">
        <title>The genome sequences of Kitasatospora sp. strain HUAS MG31.</title>
        <authorList>
            <person name="Mo P."/>
        </authorList>
    </citation>
    <scope>NUCLEOTIDE SEQUENCE</scope>
    <source>
        <strain evidence="2">HUAS MG31</strain>
    </source>
</reference>
<feature type="transmembrane region" description="Helical" evidence="1">
    <location>
        <begin position="164"/>
        <end position="188"/>
    </location>
</feature>
<accession>A0AAU8JV97</accession>
<dbReference type="RefSeq" id="WP_354639283.1">
    <property type="nucleotide sequence ID" value="NZ_CP159872.1"/>
</dbReference>
<sequence length="243" mass="24704">MAPPRKLATAAGACFLVTHVTSIGALVLYGPVLGGADYVTGPGPDARVLLGALFEVLLALAIVGTAVALLPVVRRYGESAAAGYVALRTLEAAVIAVGIVSLLAVVTLRQEGAPGREVETLRVVGRALVAVHDWTFLVGPNFVLGANTVLLASLLYRSRLVPRFIAVLGLVGGPLIFGSAVAVLFGAYAQVSTWGSLAAVPVFAWELALAFRLIVAGFRPPAGADVGGSDAGGSREVVGVRAG</sequence>
<keyword evidence="1" id="KW-1133">Transmembrane helix</keyword>
<protein>
    <submittedName>
        <fullName evidence="2">DUF4386 domain-containing protein</fullName>
    </submittedName>
</protein>
<feature type="transmembrane region" description="Helical" evidence="1">
    <location>
        <begin position="49"/>
        <end position="73"/>
    </location>
</feature>
<evidence type="ECO:0000313" key="2">
    <source>
        <dbReference type="EMBL" id="XCM78978.1"/>
    </source>
</evidence>
<dbReference type="InterPro" id="IPR025495">
    <property type="entry name" value="DUF4386"/>
</dbReference>
<feature type="transmembrane region" description="Helical" evidence="1">
    <location>
        <begin position="85"/>
        <end position="108"/>
    </location>
</feature>
<feature type="transmembrane region" description="Helical" evidence="1">
    <location>
        <begin position="134"/>
        <end position="157"/>
    </location>
</feature>
<proteinExistence type="predicted"/>
<dbReference type="Pfam" id="PF14329">
    <property type="entry name" value="DUF4386"/>
    <property type="match status" value="1"/>
</dbReference>
<feature type="transmembrane region" description="Helical" evidence="1">
    <location>
        <begin position="194"/>
        <end position="215"/>
    </location>
</feature>
<dbReference type="KEGG" id="kcm:ABWK59_08565"/>
<evidence type="ECO:0000256" key="1">
    <source>
        <dbReference type="SAM" id="Phobius"/>
    </source>
</evidence>
<name>A0AAU8JV97_9ACTN</name>
<dbReference type="EMBL" id="CP159872">
    <property type="protein sequence ID" value="XCM78978.1"/>
    <property type="molecule type" value="Genomic_DNA"/>
</dbReference>
<gene>
    <name evidence="2" type="ORF">ABWK59_08565</name>
</gene>
<keyword evidence="1" id="KW-0812">Transmembrane</keyword>
<organism evidence="2">
    <name type="scientific">Kitasatospora camelliae</name>
    <dbReference type="NCBI Taxonomy" id="3156397"/>
    <lineage>
        <taxon>Bacteria</taxon>
        <taxon>Bacillati</taxon>
        <taxon>Actinomycetota</taxon>
        <taxon>Actinomycetes</taxon>
        <taxon>Kitasatosporales</taxon>
        <taxon>Streptomycetaceae</taxon>
        <taxon>Kitasatospora</taxon>
    </lineage>
</organism>